<dbReference type="PANTHER" id="PTHR39322">
    <property type="entry name" value="ACYL-HOMOSERINE-LACTONE SYNTHASE"/>
    <property type="match status" value="1"/>
</dbReference>
<accession>A0A2S5JGM6</accession>
<evidence type="ECO:0000256" key="4">
    <source>
        <dbReference type="ARBA" id="ARBA00022929"/>
    </source>
</evidence>
<evidence type="ECO:0000256" key="6">
    <source>
        <dbReference type="RuleBase" id="RU361135"/>
    </source>
</evidence>
<proteinExistence type="inferred from homology"/>
<dbReference type="GO" id="GO:0061579">
    <property type="term" value="F:N-acyl homoserine lactone synthase activity"/>
    <property type="evidence" value="ECO:0007669"/>
    <property type="project" value="UniProtKB-UniRule"/>
</dbReference>
<organism evidence="7 8">
    <name type="scientific">Albidovulum inexpectatum</name>
    <dbReference type="NCBI Taxonomy" id="196587"/>
    <lineage>
        <taxon>Bacteria</taxon>
        <taxon>Pseudomonadati</taxon>
        <taxon>Pseudomonadota</taxon>
        <taxon>Alphaproteobacteria</taxon>
        <taxon>Rhodobacterales</taxon>
        <taxon>Paracoccaceae</taxon>
        <taxon>Albidovulum</taxon>
    </lineage>
</organism>
<dbReference type="Proteomes" id="UP000239736">
    <property type="component" value="Unassembled WGS sequence"/>
</dbReference>
<keyword evidence="4 5" id="KW-0071">Autoinducer synthesis</keyword>
<evidence type="ECO:0000256" key="5">
    <source>
        <dbReference type="PROSITE-ProRule" id="PRU00533"/>
    </source>
</evidence>
<dbReference type="RefSeq" id="WP_104071124.1">
    <property type="nucleotide sequence ID" value="NZ_PRDS01000005.1"/>
</dbReference>
<comment type="catalytic activity">
    <reaction evidence="6">
        <text>a fatty acyl-[ACP] + S-adenosyl-L-methionine = an N-acyl-L-homoserine lactone + S-methyl-5'-thioadenosine + holo-[ACP] + H(+)</text>
        <dbReference type="Rhea" id="RHEA:10096"/>
        <dbReference type="Rhea" id="RHEA-COMP:9685"/>
        <dbReference type="Rhea" id="RHEA-COMP:14125"/>
        <dbReference type="ChEBI" id="CHEBI:15378"/>
        <dbReference type="ChEBI" id="CHEBI:17509"/>
        <dbReference type="ChEBI" id="CHEBI:55474"/>
        <dbReference type="ChEBI" id="CHEBI:59789"/>
        <dbReference type="ChEBI" id="CHEBI:64479"/>
        <dbReference type="ChEBI" id="CHEBI:138651"/>
        <dbReference type="EC" id="2.3.1.184"/>
    </reaction>
</comment>
<evidence type="ECO:0000313" key="7">
    <source>
        <dbReference type="EMBL" id="PPB80580.1"/>
    </source>
</evidence>
<protein>
    <recommendedName>
        <fullName evidence="6">Acyl-homoserine-lactone synthase</fullName>
        <ecNumber evidence="6">2.3.1.184</ecNumber>
    </recommendedName>
    <alternativeName>
        <fullName evidence="6">Autoinducer synthesis protein</fullName>
    </alternativeName>
</protein>
<dbReference type="EMBL" id="PRDS01000005">
    <property type="protein sequence ID" value="PPB80580.1"/>
    <property type="molecule type" value="Genomic_DNA"/>
</dbReference>
<dbReference type="AlphaFoldDB" id="A0A2S5JGM6"/>
<dbReference type="GO" id="GO:0009372">
    <property type="term" value="P:quorum sensing"/>
    <property type="evidence" value="ECO:0007669"/>
    <property type="project" value="UniProtKB-UniRule"/>
</dbReference>
<keyword evidence="3 6" id="KW-0949">S-adenosyl-L-methionine</keyword>
<evidence type="ECO:0000256" key="1">
    <source>
        <dbReference type="ARBA" id="ARBA00022654"/>
    </source>
</evidence>
<dbReference type="OrthoDB" id="6169313at2"/>
<name>A0A2S5JGM6_9RHOB</name>
<evidence type="ECO:0000256" key="3">
    <source>
        <dbReference type="ARBA" id="ARBA00022691"/>
    </source>
</evidence>
<keyword evidence="8" id="KW-1185">Reference proteome</keyword>
<dbReference type="EC" id="2.3.1.184" evidence="6"/>
<keyword evidence="1 5" id="KW-0673">Quorum sensing</keyword>
<evidence type="ECO:0000256" key="2">
    <source>
        <dbReference type="ARBA" id="ARBA00022679"/>
    </source>
</evidence>
<dbReference type="Gene3D" id="3.40.630.30">
    <property type="match status" value="1"/>
</dbReference>
<sequence>MLRFLTGEELATHPALQESMFRDRARQFRDRLQWQVRVDECGWERDEYDPLNPVYVIWQMPDGLHGGSMRFLPTTGPTMVNDHFSHLAAGMRFSHPKLWECTRFCVSERAPHMVSSALMLGAAQLGCALGLRRAVGVFDARMVRIYRRLGWEPVVLGSQGEGAERISLGFWEFSEEIRRHLASRVGIAPELVESWYRADRAQGDPLAQIR</sequence>
<comment type="caution">
    <text evidence="7">The sequence shown here is derived from an EMBL/GenBank/DDBJ whole genome shotgun (WGS) entry which is preliminary data.</text>
</comment>
<dbReference type="Pfam" id="PF00765">
    <property type="entry name" value="Autoind_synth"/>
    <property type="match status" value="1"/>
</dbReference>
<gene>
    <name evidence="7" type="ORF">LV82_01929</name>
</gene>
<reference evidence="7 8" key="1">
    <citation type="submission" date="2018-01" db="EMBL/GenBank/DDBJ databases">
        <title>Genomic Encyclopedia of Archaeal and Bacterial Type Strains, Phase II (KMG-II): from individual species to whole genera.</title>
        <authorList>
            <person name="Goeker M."/>
        </authorList>
    </citation>
    <scope>NUCLEOTIDE SEQUENCE [LARGE SCALE GENOMIC DNA]</scope>
    <source>
        <strain evidence="7 8">DSM 12048</strain>
    </source>
</reference>
<dbReference type="PANTHER" id="PTHR39322:SF1">
    <property type="entry name" value="ISOVALERYL-HOMOSERINE LACTONE SYNTHASE"/>
    <property type="match status" value="1"/>
</dbReference>
<keyword evidence="2 6" id="KW-0808">Transferase</keyword>
<comment type="similarity">
    <text evidence="5 6">Belongs to the autoinducer synthase family.</text>
</comment>
<dbReference type="GO" id="GO:0007165">
    <property type="term" value="P:signal transduction"/>
    <property type="evidence" value="ECO:0007669"/>
    <property type="project" value="TreeGrafter"/>
</dbReference>
<evidence type="ECO:0000313" key="8">
    <source>
        <dbReference type="Proteomes" id="UP000239736"/>
    </source>
</evidence>
<dbReference type="PROSITE" id="PS51187">
    <property type="entry name" value="AUTOINDUCER_SYNTH_2"/>
    <property type="match status" value="1"/>
</dbReference>
<dbReference type="InterPro" id="IPR016181">
    <property type="entry name" value="Acyl_CoA_acyltransferase"/>
</dbReference>
<dbReference type="InterPro" id="IPR001690">
    <property type="entry name" value="Autoind_synthase"/>
</dbReference>
<dbReference type="SUPFAM" id="SSF55729">
    <property type="entry name" value="Acyl-CoA N-acyltransferases (Nat)"/>
    <property type="match status" value="1"/>
</dbReference>
<dbReference type="PRINTS" id="PR01549">
    <property type="entry name" value="AUTOINDCRSYN"/>
</dbReference>